<proteinExistence type="predicted"/>
<feature type="compositionally biased region" description="Acidic residues" evidence="1">
    <location>
        <begin position="180"/>
        <end position="195"/>
    </location>
</feature>
<evidence type="ECO:0000256" key="1">
    <source>
        <dbReference type="SAM" id="MobiDB-lite"/>
    </source>
</evidence>
<evidence type="ECO:0000313" key="3">
    <source>
        <dbReference type="Proteomes" id="UP001163828"/>
    </source>
</evidence>
<sequence>MSTTSTITETTQQRRDRLLRVQAERQCAREAEEARQVAEFEAEMKALEEEAACEAEIAAEKKRLEEKKLAEQKQRAEEKRKETERVAQERAKALKKLAEDKRKEENARVKVTEELAKRCELAAAAALRRSGPPTSQSASGSKPKTKKMVKTPSQVCEESEELTEEEEEQPTPRGIGNAPDPDDGYDPVSGDDGEDPASPSPSQSRPPCDWCVLQHRQDECRPQEGNQRAQACTKTKLEDEVYEGPARRVTERRIGMEQMAMFAEHNREVERRLQVIERYTGRTAMAMERVAMALEELGGGKKKEEEDNEDREGDDEEEEGEEEEEEEERRRKICEGKKRAE</sequence>
<protein>
    <submittedName>
        <fullName evidence="2">Uncharacterized protein</fullName>
    </submittedName>
</protein>
<reference evidence="2" key="1">
    <citation type="submission" date="2022-08" db="EMBL/GenBank/DDBJ databases">
        <authorList>
            <consortium name="DOE Joint Genome Institute"/>
            <person name="Min B."/>
            <person name="Riley R."/>
            <person name="Sierra-Patev S."/>
            <person name="Naranjo-Ortiz M."/>
            <person name="Looney B."/>
            <person name="Konkel Z."/>
            <person name="Slot J.C."/>
            <person name="Sakamoto Y."/>
            <person name="Steenwyk J.L."/>
            <person name="Rokas A."/>
            <person name="Carro J."/>
            <person name="Camarero S."/>
            <person name="Ferreira P."/>
            <person name="Molpeceres G."/>
            <person name="Ruiz-Duenas F.J."/>
            <person name="Serrano A."/>
            <person name="Henrissat B."/>
            <person name="Drula E."/>
            <person name="Hughes K.W."/>
            <person name="Mata J.L."/>
            <person name="Ishikawa N.K."/>
            <person name="Vargas-Isla R."/>
            <person name="Ushijima S."/>
            <person name="Smith C.A."/>
            <person name="Ahrendt S."/>
            <person name="Andreopoulos W."/>
            <person name="He G."/>
            <person name="Labutti K."/>
            <person name="Lipzen A."/>
            <person name="Ng V."/>
            <person name="Sandor L."/>
            <person name="Barry K."/>
            <person name="Martinez A.T."/>
            <person name="Xiao Y."/>
            <person name="Gibbons J.G."/>
            <person name="Terashima K."/>
            <person name="Hibbett D.S."/>
            <person name="Grigoriev I.V."/>
        </authorList>
    </citation>
    <scope>NUCLEOTIDE SEQUENCE</scope>
    <source>
        <strain evidence="2">TFB10827</strain>
    </source>
</reference>
<feature type="region of interest" description="Disordered" evidence="1">
    <location>
        <begin position="295"/>
        <end position="341"/>
    </location>
</feature>
<keyword evidence="3" id="KW-1185">Reference proteome</keyword>
<feature type="compositionally biased region" description="Acidic residues" evidence="1">
    <location>
        <begin position="157"/>
        <end position="169"/>
    </location>
</feature>
<dbReference type="EMBL" id="MU791101">
    <property type="protein sequence ID" value="KAJ3991238.1"/>
    <property type="molecule type" value="Genomic_DNA"/>
</dbReference>
<feature type="compositionally biased region" description="Basic and acidic residues" evidence="1">
    <location>
        <begin position="328"/>
        <end position="341"/>
    </location>
</feature>
<comment type="caution">
    <text evidence="2">The sequence shown here is derived from an EMBL/GenBank/DDBJ whole genome shotgun (WGS) entry which is preliminary data.</text>
</comment>
<feature type="region of interest" description="Disordered" evidence="1">
    <location>
        <begin position="124"/>
        <end position="209"/>
    </location>
</feature>
<evidence type="ECO:0000313" key="2">
    <source>
        <dbReference type="EMBL" id="KAJ3991238.1"/>
    </source>
</evidence>
<accession>A0ABQ8PXU6</accession>
<organism evidence="2 3">
    <name type="scientific">Lentinula boryana</name>
    <dbReference type="NCBI Taxonomy" id="40481"/>
    <lineage>
        <taxon>Eukaryota</taxon>
        <taxon>Fungi</taxon>
        <taxon>Dikarya</taxon>
        <taxon>Basidiomycota</taxon>
        <taxon>Agaricomycotina</taxon>
        <taxon>Agaricomycetes</taxon>
        <taxon>Agaricomycetidae</taxon>
        <taxon>Agaricales</taxon>
        <taxon>Marasmiineae</taxon>
        <taxon>Omphalotaceae</taxon>
        <taxon>Lentinula</taxon>
    </lineage>
</organism>
<feature type="compositionally biased region" description="Polar residues" evidence="1">
    <location>
        <begin position="132"/>
        <end position="142"/>
    </location>
</feature>
<name>A0ABQ8PXU6_9AGAR</name>
<dbReference type="Proteomes" id="UP001163828">
    <property type="component" value="Unassembled WGS sequence"/>
</dbReference>
<feature type="compositionally biased region" description="Acidic residues" evidence="1">
    <location>
        <begin position="306"/>
        <end position="327"/>
    </location>
</feature>
<feature type="region of interest" description="Disordered" evidence="1">
    <location>
        <begin position="68"/>
        <end position="89"/>
    </location>
</feature>
<gene>
    <name evidence="2" type="ORF">F5050DRAFT_1812773</name>
</gene>
<feature type="compositionally biased region" description="Low complexity" evidence="1">
    <location>
        <begin position="196"/>
        <end position="207"/>
    </location>
</feature>